<dbReference type="GO" id="GO:0046872">
    <property type="term" value="F:metal ion binding"/>
    <property type="evidence" value="ECO:0007669"/>
    <property type="project" value="UniProtKB-KW"/>
</dbReference>
<dbReference type="SUPFAM" id="SSF54862">
    <property type="entry name" value="4Fe-4S ferredoxins"/>
    <property type="match status" value="1"/>
</dbReference>
<sequence length="256" mass="28504">MNTDDDDYPKDSQKRKLISTLAIATGAALVIAPTQAAPRLTEKKQHWCMVIDLRKCVGCQACTVSCKIENHAPPGQFRTWVADIEVGQYPKTKRQFLPRLCNHCENPSCVPVCPTGATFKRNDGIVLINQDICWGCGACVTACPYDARFINTETKTADKCTFCAHRIEQGLVPACVETCVGAARVFGDLNDKESEVHKLYSEHITNVLNPATGNKPQVFYIGLNNEMTVGEEIKSKTWTKEFSDVFDQELPWVNQE</sequence>
<dbReference type="InterPro" id="IPR017896">
    <property type="entry name" value="4Fe4S_Fe-S-bd"/>
</dbReference>
<organism evidence="6 7">
    <name type="scientific">Citrobacter koseri</name>
    <name type="common">Citrobacter diversus</name>
    <dbReference type="NCBI Taxonomy" id="545"/>
    <lineage>
        <taxon>Bacteria</taxon>
        <taxon>Pseudomonadati</taxon>
        <taxon>Pseudomonadota</taxon>
        <taxon>Gammaproteobacteria</taxon>
        <taxon>Enterobacterales</taxon>
        <taxon>Enterobacteriaceae</taxon>
        <taxon>Citrobacter</taxon>
    </lineage>
</organism>
<dbReference type="NCBIfam" id="NF045797">
    <property type="entry name" value="DsrO"/>
    <property type="match status" value="1"/>
</dbReference>
<dbReference type="AlphaFoldDB" id="A0A447UQ14"/>
<dbReference type="Proteomes" id="UP000270272">
    <property type="component" value="Chromosome"/>
</dbReference>
<feature type="domain" description="4Fe-4S ferredoxin-type" evidence="5">
    <location>
        <begin position="92"/>
        <end position="123"/>
    </location>
</feature>
<feature type="domain" description="4Fe-4S ferredoxin-type" evidence="5">
    <location>
        <begin position="124"/>
        <end position="153"/>
    </location>
</feature>
<proteinExistence type="predicted"/>
<name>A0A447UQ14_CITKO</name>
<keyword evidence="1" id="KW-0004">4Fe-4S</keyword>
<dbReference type="InterPro" id="IPR017900">
    <property type="entry name" value="4Fe4S_Fe_S_CS"/>
</dbReference>
<evidence type="ECO:0000313" key="7">
    <source>
        <dbReference type="Proteomes" id="UP000270272"/>
    </source>
</evidence>
<dbReference type="InterPro" id="IPR050954">
    <property type="entry name" value="ET_IronSulfur_Cluster-Binding"/>
</dbReference>
<evidence type="ECO:0000256" key="1">
    <source>
        <dbReference type="ARBA" id="ARBA00022485"/>
    </source>
</evidence>
<reference evidence="6 7" key="1">
    <citation type="submission" date="2018-12" db="EMBL/GenBank/DDBJ databases">
        <authorList>
            <consortium name="Pathogen Informatics"/>
        </authorList>
    </citation>
    <scope>NUCLEOTIDE SEQUENCE [LARGE SCALE GENOMIC DNA]</scope>
    <source>
        <strain evidence="6 7">NCTC11075</strain>
    </source>
</reference>
<dbReference type="PANTHER" id="PTHR43177:SF9">
    <property type="entry name" value="PROTEIN NRFC"/>
    <property type="match status" value="1"/>
</dbReference>
<dbReference type="InterPro" id="IPR054822">
    <property type="entry name" value="DsrO-like"/>
</dbReference>
<gene>
    <name evidence="6" type="primary">nrfC_2</name>
    <name evidence="6" type="ORF">NCTC11075_03656</name>
</gene>
<keyword evidence="3" id="KW-0408">Iron</keyword>
<evidence type="ECO:0000259" key="5">
    <source>
        <dbReference type="PROSITE" id="PS51379"/>
    </source>
</evidence>
<keyword evidence="4" id="KW-0411">Iron-sulfur</keyword>
<dbReference type="EMBL" id="LR134204">
    <property type="protein sequence ID" value="VEB92794.1"/>
    <property type="molecule type" value="Genomic_DNA"/>
</dbReference>
<dbReference type="GO" id="GO:0051539">
    <property type="term" value="F:4 iron, 4 sulfur cluster binding"/>
    <property type="evidence" value="ECO:0007669"/>
    <property type="project" value="UniProtKB-KW"/>
</dbReference>
<dbReference type="CDD" id="cd10551">
    <property type="entry name" value="PsrB"/>
    <property type="match status" value="1"/>
</dbReference>
<feature type="domain" description="4Fe-4S ferredoxin-type" evidence="5">
    <location>
        <begin position="47"/>
        <end position="76"/>
    </location>
</feature>
<dbReference type="Gene3D" id="3.30.70.20">
    <property type="match status" value="2"/>
</dbReference>
<dbReference type="PANTHER" id="PTHR43177">
    <property type="entry name" value="PROTEIN NRFC"/>
    <property type="match status" value="1"/>
</dbReference>
<protein>
    <submittedName>
        <fullName evidence="6">Cytochrome c-type biogenesis protein</fullName>
    </submittedName>
</protein>
<accession>A0A447UQ14</accession>
<evidence type="ECO:0000313" key="6">
    <source>
        <dbReference type="EMBL" id="VEB92794.1"/>
    </source>
</evidence>
<evidence type="ECO:0000256" key="4">
    <source>
        <dbReference type="ARBA" id="ARBA00023014"/>
    </source>
</evidence>
<dbReference type="PROSITE" id="PS00198">
    <property type="entry name" value="4FE4S_FER_1"/>
    <property type="match status" value="1"/>
</dbReference>
<dbReference type="PROSITE" id="PS51379">
    <property type="entry name" value="4FE4S_FER_2"/>
    <property type="match status" value="3"/>
</dbReference>
<evidence type="ECO:0000256" key="2">
    <source>
        <dbReference type="ARBA" id="ARBA00022723"/>
    </source>
</evidence>
<dbReference type="Pfam" id="PF13247">
    <property type="entry name" value="Fer4_11"/>
    <property type="match status" value="1"/>
</dbReference>
<keyword evidence="2" id="KW-0479">Metal-binding</keyword>
<evidence type="ECO:0000256" key="3">
    <source>
        <dbReference type="ARBA" id="ARBA00023004"/>
    </source>
</evidence>